<keyword evidence="3" id="KW-1185">Reference proteome</keyword>
<comment type="caution">
    <text evidence="2">The sequence shown here is derived from an EMBL/GenBank/DDBJ whole genome shotgun (WGS) entry which is preliminary data.</text>
</comment>
<evidence type="ECO:0000313" key="2">
    <source>
        <dbReference type="EMBL" id="NID13796.1"/>
    </source>
</evidence>
<reference evidence="2" key="1">
    <citation type="submission" date="2024-05" db="EMBL/GenBank/DDBJ databases">
        <authorList>
            <person name="Jung D.-H."/>
        </authorList>
    </citation>
    <scope>NUCLEOTIDE SEQUENCE</scope>
    <source>
        <strain evidence="2">JA-25</strain>
    </source>
</reference>
<sequence>MSPSISPLNELVIPGYRYFQNLSLIVYCEGDINYTRLHLTKLERPVSVNTTTFLPPSHRPPLMVTKTLKYFAEQLPHFIRISRGLLVNPIYIDKIVTVKSKSMQVHLLDGTILNGSRRQIPEAINKFTLYQEGVVARQVRSSLIVE</sequence>
<evidence type="ECO:0000313" key="3">
    <source>
        <dbReference type="Proteomes" id="UP000606008"/>
    </source>
</evidence>
<dbReference type="PROSITE" id="PS50930">
    <property type="entry name" value="HTH_LYTTR"/>
    <property type="match status" value="1"/>
</dbReference>
<protein>
    <submittedName>
        <fullName evidence="2">LytTR family transcriptional regulator</fullName>
    </submittedName>
</protein>
<dbReference type="EMBL" id="WAEL01000015">
    <property type="protein sequence ID" value="NID13796.1"/>
    <property type="molecule type" value="Genomic_DNA"/>
</dbReference>
<accession>A0ABX0QMS0</accession>
<dbReference type="Pfam" id="PF04397">
    <property type="entry name" value="LytTR"/>
    <property type="match status" value="1"/>
</dbReference>
<organism evidence="2 3">
    <name type="scientific">Fibrivirga algicola</name>
    <dbReference type="NCBI Taxonomy" id="2950420"/>
    <lineage>
        <taxon>Bacteria</taxon>
        <taxon>Pseudomonadati</taxon>
        <taxon>Bacteroidota</taxon>
        <taxon>Cytophagia</taxon>
        <taxon>Cytophagales</taxon>
        <taxon>Spirosomataceae</taxon>
        <taxon>Fibrivirga</taxon>
    </lineage>
</organism>
<name>A0ABX0QMS0_9BACT</name>
<dbReference type="InterPro" id="IPR007492">
    <property type="entry name" value="LytTR_DNA-bd_dom"/>
</dbReference>
<feature type="domain" description="HTH LytTR-type" evidence="1">
    <location>
        <begin position="64"/>
        <end position="126"/>
    </location>
</feature>
<dbReference type="Gene3D" id="2.40.50.1020">
    <property type="entry name" value="LytTr DNA-binding domain"/>
    <property type="match status" value="1"/>
</dbReference>
<dbReference type="SMART" id="SM00850">
    <property type="entry name" value="LytTR"/>
    <property type="match status" value="1"/>
</dbReference>
<dbReference type="Proteomes" id="UP000606008">
    <property type="component" value="Unassembled WGS sequence"/>
</dbReference>
<evidence type="ECO:0000259" key="1">
    <source>
        <dbReference type="PROSITE" id="PS50930"/>
    </source>
</evidence>
<proteinExistence type="predicted"/>
<gene>
    <name evidence="2" type="ORF">F7231_26745</name>
</gene>